<feature type="region of interest" description="Disordered" evidence="5">
    <location>
        <begin position="174"/>
        <end position="203"/>
    </location>
</feature>
<dbReference type="GO" id="GO:0016020">
    <property type="term" value="C:membrane"/>
    <property type="evidence" value="ECO:0007669"/>
    <property type="project" value="UniProtKB-SubCell"/>
</dbReference>
<dbReference type="PANTHER" id="PTHR37306:SF1">
    <property type="entry name" value="COLICIN V PRODUCTION PROTEIN"/>
    <property type="match status" value="1"/>
</dbReference>
<dbReference type="GO" id="GO:0009403">
    <property type="term" value="P:toxin biosynthetic process"/>
    <property type="evidence" value="ECO:0007669"/>
    <property type="project" value="InterPro"/>
</dbReference>
<keyword evidence="8" id="KW-1185">Reference proteome</keyword>
<proteinExistence type="predicted"/>
<dbReference type="eggNOG" id="COG1286">
    <property type="taxonomic scope" value="Bacteria"/>
</dbReference>
<gene>
    <name evidence="7" type="ordered locus">Desti_4794</name>
</gene>
<feature type="transmembrane region" description="Helical" evidence="6">
    <location>
        <begin position="71"/>
        <end position="92"/>
    </location>
</feature>
<dbReference type="AlphaFoldDB" id="I4CCX0"/>
<dbReference type="PANTHER" id="PTHR37306">
    <property type="entry name" value="COLICIN V PRODUCTION PROTEIN"/>
    <property type="match status" value="1"/>
</dbReference>
<evidence type="ECO:0000256" key="5">
    <source>
        <dbReference type="SAM" id="MobiDB-lite"/>
    </source>
</evidence>
<feature type="compositionally biased region" description="Low complexity" evidence="5">
    <location>
        <begin position="189"/>
        <end position="203"/>
    </location>
</feature>
<dbReference type="EMBL" id="CP003360">
    <property type="protein sequence ID" value="AFM27411.1"/>
    <property type="molecule type" value="Genomic_DNA"/>
</dbReference>
<organism evidence="7 8">
    <name type="scientific">Desulfomonile tiedjei (strain ATCC 49306 / DSM 6799 / DCB-1)</name>
    <dbReference type="NCBI Taxonomy" id="706587"/>
    <lineage>
        <taxon>Bacteria</taxon>
        <taxon>Pseudomonadati</taxon>
        <taxon>Thermodesulfobacteriota</taxon>
        <taxon>Desulfomonilia</taxon>
        <taxon>Desulfomonilales</taxon>
        <taxon>Desulfomonilaceae</taxon>
        <taxon>Desulfomonile</taxon>
    </lineage>
</organism>
<dbReference type="OrthoDB" id="5432423at2"/>
<dbReference type="STRING" id="706587.Desti_4794"/>
<keyword evidence="3 6" id="KW-1133">Transmembrane helix</keyword>
<keyword evidence="4 6" id="KW-0472">Membrane</keyword>
<keyword evidence="2 6" id="KW-0812">Transmembrane</keyword>
<name>I4CCX0_DESTA</name>
<dbReference type="Proteomes" id="UP000006055">
    <property type="component" value="Chromosome"/>
</dbReference>
<feature type="transmembrane region" description="Helical" evidence="6">
    <location>
        <begin position="7"/>
        <end position="27"/>
    </location>
</feature>
<evidence type="ECO:0000256" key="4">
    <source>
        <dbReference type="ARBA" id="ARBA00023136"/>
    </source>
</evidence>
<accession>I4CCX0</accession>
<evidence type="ECO:0000256" key="2">
    <source>
        <dbReference type="ARBA" id="ARBA00022692"/>
    </source>
</evidence>
<comment type="subcellular location">
    <subcellularLocation>
        <location evidence="1">Membrane</location>
        <topology evidence="1">Multi-pass membrane protein</topology>
    </subcellularLocation>
</comment>
<evidence type="ECO:0000256" key="6">
    <source>
        <dbReference type="SAM" id="Phobius"/>
    </source>
</evidence>
<sequence length="203" mass="21967">MNALESYNIIDICILCTLLVTVALGLWKGFIRSLTALASLAIGVLGAMRYHTVIQPYLSKVSSLDPHISMILSMVIIFVLVQIVFVILRWILDALLDLTRLTWLDRVCGAAMGLAGGLLISAAVVQAILIGIPDWPLVKTSKLIGPVDQLAVRGMDYAPKQAKDRMQSLITKWKGTQEPGSVLPQRETAPSQKAPSAPPAIAK</sequence>
<reference evidence="8" key="1">
    <citation type="submission" date="2012-06" db="EMBL/GenBank/DDBJ databases">
        <title>Complete sequence of chromosome of Desulfomonile tiedjei DSM 6799.</title>
        <authorList>
            <person name="Lucas S."/>
            <person name="Copeland A."/>
            <person name="Lapidus A."/>
            <person name="Glavina del Rio T."/>
            <person name="Dalin E."/>
            <person name="Tice H."/>
            <person name="Bruce D."/>
            <person name="Goodwin L."/>
            <person name="Pitluck S."/>
            <person name="Peters L."/>
            <person name="Ovchinnikova G."/>
            <person name="Zeytun A."/>
            <person name="Lu M."/>
            <person name="Kyrpides N."/>
            <person name="Mavromatis K."/>
            <person name="Ivanova N."/>
            <person name="Brettin T."/>
            <person name="Detter J.C."/>
            <person name="Han C."/>
            <person name="Larimer F."/>
            <person name="Land M."/>
            <person name="Hauser L."/>
            <person name="Markowitz V."/>
            <person name="Cheng J.-F."/>
            <person name="Hugenholtz P."/>
            <person name="Woyke T."/>
            <person name="Wu D."/>
            <person name="Spring S."/>
            <person name="Schroeder M."/>
            <person name="Brambilla E."/>
            <person name="Klenk H.-P."/>
            <person name="Eisen J.A."/>
        </authorList>
    </citation>
    <scope>NUCLEOTIDE SEQUENCE [LARGE SCALE GENOMIC DNA]</scope>
    <source>
        <strain evidence="8">ATCC 49306 / DSM 6799 / DCB-1</strain>
    </source>
</reference>
<dbReference type="Pfam" id="PF02674">
    <property type="entry name" value="Colicin_V"/>
    <property type="match status" value="1"/>
</dbReference>
<protein>
    <submittedName>
        <fullName evidence="7">Putative membrane protein, required for colicin V production</fullName>
    </submittedName>
</protein>
<evidence type="ECO:0000256" key="1">
    <source>
        <dbReference type="ARBA" id="ARBA00004141"/>
    </source>
</evidence>
<dbReference type="RefSeq" id="WP_014812518.1">
    <property type="nucleotide sequence ID" value="NC_018025.1"/>
</dbReference>
<dbReference type="KEGG" id="dti:Desti_4794"/>
<dbReference type="HOGENOM" id="CLU_092720_4_1_7"/>
<feature type="transmembrane region" description="Helical" evidence="6">
    <location>
        <begin position="112"/>
        <end position="132"/>
    </location>
</feature>
<evidence type="ECO:0000313" key="7">
    <source>
        <dbReference type="EMBL" id="AFM27411.1"/>
    </source>
</evidence>
<evidence type="ECO:0000256" key="3">
    <source>
        <dbReference type="ARBA" id="ARBA00022989"/>
    </source>
</evidence>
<dbReference type="InterPro" id="IPR003825">
    <property type="entry name" value="Colicin-V_CvpA"/>
</dbReference>
<evidence type="ECO:0000313" key="8">
    <source>
        <dbReference type="Proteomes" id="UP000006055"/>
    </source>
</evidence>
<feature type="transmembrane region" description="Helical" evidence="6">
    <location>
        <begin position="33"/>
        <end position="50"/>
    </location>
</feature>